<feature type="domain" description="Amine oxidase" evidence="1">
    <location>
        <begin position="12"/>
        <end position="427"/>
    </location>
</feature>
<dbReference type="InterPro" id="IPR050464">
    <property type="entry name" value="Zeta_carotene_desat/Oxidored"/>
</dbReference>
<reference evidence="2" key="2">
    <citation type="submission" date="2021-08" db="EMBL/GenBank/DDBJ databases">
        <authorList>
            <person name="Dalcin Martins P."/>
        </authorList>
    </citation>
    <scope>NUCLEOTIDE SEQUENCE</scope>
    <source>
        <strain evidence="2">MAG_39</strain>
    </source>
</reference>
<dbReference type="InterPro" id="IPR036188">
    <property type="entry name" value="FAD/NAD-bd_sf"/>
</dbReference>
<sequence>MKSTVIVIGAGIAGLSAAYTLSKRGIPVKVLEASRRVGGRMSTDILDCYVIDRGAQFLSSEYPLLLSYVRELGLDVSLRETSQVNGVVRDGKVRKARTGNALDALASGLLSLNDWMKLGWQFGSRRNQLLSLPLNDYSQWEPFDTETAARWCTRAVSATATDYFLEPMLQGLYFQSPEEVSKSLAFAVAAFGMGGGKTLTLAGGIGCLPEALAARLDVTLDARVTSLEIGDTGVVVEAGDRRYRAEYVVLATTASVAGTLYPKATMHERALLATPYSSNITIALMLPCGTPLPDPLGDVYGLLIPRREREVIAAVGIEANKCRDRAKGGQLLHVMLCGEASRRMLSLPDAGIVGNSLPELERYFPGVSDLVSSYRVYRWPEAEPLSAVGRATDIARYRAWGEAARRRVILAGDYMSMPFTEGAAESGAWAGGLIHSFC</sequence>
<proteinExistence type="predicted"/>
<evidence type="ECO:0000313" key="2">
    <source>
        <dbReference type="EMBL" id="MBZ0157614.1"/>
    </source>
</evidence>
<dbReference type="Gene3D" id="3.50.50.60">
    <property type="entry name" value="FAD/NAD(P)-binding domain"/>
    <property type="match status" value="1"/>
</dbReference>
<dbReference type="EMBL" id="JAIOIV010000122">
    <property type="protein sequence ID" value="MBZ0157614.1"/>
    <property type="molecule type" value="Genomic_DNA"/>
</dbReference>
<evidence type="ECO:0000313" key="3">
    <source>
        <dbReference type="Proteomes" id="UP000705867"/>
    </source>
</evidence>
<accession>A0A953JF68</accession>
<dbReference type="SUPFAM" id="SSF51905">
    <property type="entry name" value="FAD/NAD(P)-binding domain"/>
    <property type="match status" value="1"/>
</dbReference>
<gene>
    <name evidence="2" type="ORF">K8I29_15560</name>
</gene>
<dbReference type="PANTHER" id="PTHR42923">
    <property type="entry name" value="PROTOPORPHYRINOGEN OXIDASE"/>
    <property type="match status" value="1"/>
</dbReference>
<dbReference type="SUPFAM" id="SSF54373">
    <property type="entry name" value="FAD-linked reductases, C-terminal domain"/>
    <property type="match status" value="1"/>
</dbReference>
<dbReference type="AlphaFoldDB" id="A0A953JF68"/>
<name>A0A953JF68_9BACT</name>
<comment type="caution">
    <text evidence="2">The sequence shown here is derived from an EMBL/GenBank/DDBJ whole genome shotgun (WGS) entry which is preliminary data.</text>
</comment>
<dbReference type="InterPro" id="IPR002937">
    <property type="entry name" value="Amino_oxidase"/>
</dbReference>
<protein>
    <submittedName>
        <fullName evidence="2">FAD-dependent oxidoreductase</fullName>
    </submittedName>
</protein>
<dbReference type="Pfam" id="PF01593">
    <property type="entry name" value="Amino_oxidase"/>
    <property type="match status" value="1"/>
</dbReference>
<dbReference type="Gene3D" id="1.10.3110.10">
    <property type="entry name" value="protoporphyrinogen ix oxidase, domain 3"/>
    <property type="match status" value="1"/>
</dbReference>
<evidence type="ECO:0000259" key="1">
    <source>
        <dbReference type="Pfam" id="PF01593"/>
    </source>
</evidence>
<dbReference type="GO" id="GO:0016491">
    <property type="term" value="F:oxidoreductase activity"/>
    <property type="evidence" value="ECO:0007669"/>
    <property type="project" value="InterPro"/>
</dbReference>
<dbReference type="Proteomes" id="UP000705867">
    <property type="component" value="Unassembled WGS sequence"/>
</dbReference>
<reference evidence="2" key="1">
    <citation type="journal article" date="2021" name="bioRxiv">
        <title>Unraveling nitrogen, sulfur and carbon metabolic pathways and microbial community transcriptional responses to substrate deprivation and toxicity stresses in a bioreactor mimicking anoxic brackish coastal sediment conditions.</title>
        <authorList>
            <person name="Martins P.D."/>
            <person name="Echeveste M.J."/>
            <person name="Arshad A."/>
            <person name="Kurth J."/>
            <person name="Ouboter H."/>
            <person name="Jetten M.S.M."/>
            <person name="Welte C.U."/>
        </authorList>
    </citation>
    <scope>NUCLEOTIDE SEQUENCE</scope>
    <source>
        <strain evidence="2">MAG_39</strain>
    </source>
</reference>
<dbReference type="Gene3D" id="3.90.660.20">
    <property type="entry name" value="Protoporphyrinogen oxidase, mitochondrial, domain 2"/>
    <property type="match status" value="1"/>
</dbReference>
<organism evidence="2 3">
    <name type="scientific">Candidatus Nitrobium versatile</name>
    <dbReference type="NCBI Taxonomy" id="2884831"/>
    <lineage>
        <taxon>Bacteria</taxon>
        <taxon>Pseudomonadati</taxon>
        <taxon>Nitrospirota</taxon>
        <taxon>Nitrospiria</taxon>
        <taxon>Nitrospirales</taxon>
        <taxon>Nitrospiraceae</taxon>
        <taxon>Candidatus Nitrobium</taxon>
    </lineage>
</organism>